<evidence type="ECO:0000313" key="1">
    <source>
        <dbReference type="EMBL" id="KAF4674485.1"/>
    </source>
</evidence>
<keyword evidence="2" id="KW-1185">Reference proteome</keyword>
<dbReference type="AlphaFoldDB" id="A0A7J6MSC4"/>
<reference evidence="1 2" key="1">
    <citation type="submission" date="2020-04" db="EMBL/GenBank/DDBJ databases">
        <title>Perkinsus chesapeaki whole genome sequence.</title>
        <authorList>
            <person name="Bogema D.R."/>
        </authorList>
    </citation>
    <scope>NUCLEOTIDE SEQUENCE [LARGE SCALE GENOMIC DNA]</scope>
    <source>
        <strain evidence="1">ATCC PRA-425</strain>
    </source>
</reference>
<proteinExistence type="predicted"/>
<sequence length="178" mass="20490">MHRHPVAGLPSRHFRLRDLPVRKQYLKVDDIPRHGSEPKLRVLAHDYESPLEPMRTLQRSYSTASGEPTLKWVSASGAGGMHFPVVDDWDARQHDKLRVIQRQTMKKSRGGINQALQGYTDYNILEHIVPNKPVNSSDPRIRYLTNYEINSRFMTSALKAENLTPYGFDIISNQPKRC</sequence>
<organism evidence="1 2">
    <name type="scientific">Perkinsus chesapeaki</name>
    <name type="common">Clam parasite</name>
    <name type="synonym">Perkinsus andrewsi</name>
    <dbReference type="NCBI Taxonomy" id="330153"/>
    <lineage>
        <taxon>Eukaryota</taxon>
        <taxon>Sar</taxon>
        <taxon>Alveolata</taxon>
        <taxon>Perkinsozoa</taxon>
        <taxon>Perkinsea</taxon>
        <taxon>Perkinsida</taxon>
        <taxon>Perkinsidae</taxon>
        <taxon>Perkinsus</taxon>
    </lineage>
</organism>
<evidence type="ECO:0000313" key="2">
    <source>
        <dbReference type="Proteomes" id="UP000591131"/>
    </source>
</evidence>
<accession>A0A7J6MSC4</accession>
<dbReference type="Proteomes" id="UP000591131">
    <property type="component" value="Unassembled WGS sequence"/>
</dbReference>
<comment type="caution">
    <text evidence="1">The sequence shown here is derived from an EMBL/GenBank/DDBJ whole genome shotgun (WGS) entry which is preliminary data.</text>
</comment>
<protein>
    <submittedName>
        <fullName evidence="1">Uncharacterized protein</fullName>
    </submittedName>
</protein>
<dbReference type="EMBL" id="JAAPAO010000062">
    <property type="protein sequence ID" value="KAF4674485.1"/>
    <property type="molecule type" value="Genomic_DNA"/>
</dbReference>
<gene>
    <name evidence="1" type="ORF">FOL47_009169</name>
</gene>
<name>A0A7J6MSC4_PERCH</name>